<evidence type="ECO:0000256" key="6">
    <source>
        <dbReference type="ARBA" id="ARBA00023157"/>
    </source>
</evidence>
<dbReference type="STRING" id="885580.ENSFDAP00000003271"/>
<dbReference type="InterPro" id="IPR003599">
    <property type="entry name" value="Ig_sub"/>
</dbReference>
<sequence length="829" mass="90144">MFGLRLTGGPPCAHPSPPSVPSTAEAAALERELLEDYRFGRQQLVELCGHASAVAVTKVFPLPTLSRKQRTVLVVCGPEHNGAVGLVCARHLRVFEYEPTIFYPTRSLDLLHRDLTTQCEKMDIPFLSYLPAEMLRSPHQLPGACRDARCSPDSLRRPWRPGKVGCSPDTCECPDHILLGSVVTSLGRPLSGARVSLKTQPGTVTTSDARGTFRVPGICASSRVNVSAQLDGFSLGLAQARDNGSSSSVVTIVLDKLRKPYLVKHPESRVREAGQNVTFCCKAAGTPTPKKYSWFHNGTLLDRRQHGSGAHLELRGLRMEQAGSYHCKAWSEAGTVRSSPAQLTVLAPGQPACDPQPQEHLIRLPEDCSRPGSSGPAYLDVGLCPDSRCLGPVGSMARCGDIGSRCCAVRRLESQEIRCAGYVLPVKVVAECGCQKCLPPRGLVRGHLVAADSREPLSFARILLGPEPIGFTSYQGDFTLEVPPSTERLVVTFIDPRGKFVDTVRVLPFDPRGTGVYHEVQAMRKQPAILLDSSQSNVIPLGDLQGEAPIGELVLPPGSIRSADGSPYVGTVEARVTFVDPRDLASAVAAPSDLRFAHGPVYPWRSLRECLDAPVTASHFRFSRVESDKYEYNVVPFREGAPASWTGHLLSWWPNPQEFRACYLKVKVQGPQEVVVRSHNAGGSHPHTQGQLYGLRDARSSSLQAVFLLRTRLFSLEEELGTSLSLAMAAAFIRGALTLTTSITSWLRCGPLSLVAQILHLTSVDFLASTAGLGAFRRQILRTEEPETLPWAPGLWLDSRRTLPRTRSLQLDLCGDLLDPGPQSNALGF</sequence>
<dbReference type="PANTHER" id="PTHR15031:SF0">
    <property type="entry name" value="CARTILAGE INTERMEDIATE LAYER PROTEIN 2"/>
    <property type="match status" value="1"/>
</dbReference>
<evidence type="ECO:0000313" key="13">
    <source>
        <dbReference type="Proteomes" id="UP000028990"/>
    </source>
</evidence>
<dbReference type="InterPro" id="IPR013783">
    <property type="entry name" value="Ig-like_fold"/>
</dbReference>
<evidence type="ECO:0000313" key="12">
    <source>
        <dbReference type="EMBL" id="KFO22622.1"/>
    </source>
</evidence>
<keyword evidence="6" id="KW-1015">Disulfide bond</keyword>
<dbReference type="GO" id="GO:0005615">
    <property type="term" value="C:extracellular space"/>
    <property type="evidence" value="ECO:0007669"/>
    <property type="project" value="TreeGrafter"/>
</dbReference>
<evidence type="ECO:0000256" key="9">
    <source>
        <dbReference type="SAM" id="MobiDB-lite"/>
    </source>
</evidence>
<gene>
    <name evidence="12" type="ORF">H920_16024</name>
</gene>
<evidence type="ECO:0000259" key="11">
    <source>
        <dbReference type="PROSITE" id="PS51385"/>
    </source>
</evidence>
<dbReference type="Gene3D" id="2.60.40.10">
    <property type="entry name" value="Immunoglobulins"/>
    <property type="match status" value="1"/>
</dbReference>
<evidence type="ECO:0000259" key="10">
    <source>
        <dbReference type="PROSITE" id="PS50835"/>
    </source>
</evidence>
<dbReference type="InterPro" id="IPR007110">
    <property type="entry name" value="Ig-like_dom"/>
</dbReference>
<keyword evidence="8" id="KW-0393">Immunoglobulin domain</keyword>
<dbReference type="InterPro" id="IPR004443">
    <property type="entry name" value="YjeF_N_dom"/>
</dbReference>
<dbReference type="Proteomes" id="UP000028990">
    <property type="component" value="Unassembled WGS sequence"/>
</dbReference>
<feature type="domain" description="Ig-like" evidence="10">
    <location>
        <begin position="260"/>
        <end position="344"/>
    </location>
</feature>
<dbReference type="InterPro" id="IPR039675">
    <property type="entry name" value="CILP1/CILP2"/>
</dbReference>
<feature type="region of interest" description="Disordered" evidence="9">
    <location>
        <begin position="1"/>
        <end position="21"/>
    </location>
</feature>
<dbReference type="eggNOG" id="ENOG502QQ8H">
    <property type="taxonomic scope" value="Eukaryota"/>
</dbReference>
<dbReference type="EMBL" id="KN123998">
    <property type="protein sequence ID" value="KFO22622.1"/>
    <property type="molecule type" value="Genomic_DNA"/>
</dbReference>
<dbReference type="InterPro" id="IPR003598">
    <property type="entry name" value="Ig_sub2"/>
</dbReference>
<comment type="subcellular location">
    <subcellularLocation>
        <location evidence="1">Secreted</location>
        <location evidence="1">Extracellular space</location>
        <location evidence="1">Extracellular matrix</location>
    </subcellularLocation>
</comment>
<evidence type="ECO:0000256" key="2">
    <source>
        <dbReference type="ARBA" id="ARBA00022525"/>
    </source>
</evidence>
<keyword evidence="2" id="KW-0964">Secreted</keyword>
<dbReference type="Pfam" id="PF03853">
    <property type="entry name" value="YjeF_N"/>
    <property type="match status" value="1"/>
</dbReference>
<evidence type="ECO:0000256" key="7">
    <source>
        <dbReference type="ARBA" id="ARBA00023180"/>
    </source>
</evidence>
<dbReference type="PROSITE" id="PS51385">
    <property type="entry name" value="YJEF_N"/>
    <property type="match status" value="1"/>
</dbReference>
<dbReference type="InterPro" id="IPR008969">
    <property type="entry name" value="CarboxyPept-like_regulatory"/>
</dbReference>
<dbReference type="PROSITE" id="PS50835">
    <property type="entry name" value="IG_LIKE"/>
    <property type="match status" value="1"/>
</dbReference>
<protein>
    <submittedName>
        <fullName evidence="12">Cartilage intermediate layer protein 2</fullName>
    </submittedName>
</protein>
<dbReference type="FunFam" id="2.60.40.10:FF:001254">
    <property type="entry name" value="Cartilage intermediate layer protein 2"/>
    <property type="match status" value="1"/>
</dbReference>
<dbReference type="SUPFAM" id="SSF48726">
    <property type="entry name" value="Immunoglobulin"/>
    <property type="match status" value="1"/>
</dbReference>
<feature type="domain" description="YjeF N-terminal" evidence="11">
    <location>
        <begin position="26"/>
        <end position="139"/>
    </location>
</feature>
<evidence type="ECO:0000256" key="5">
    <source>
        <dbReference type="ARBA" id="ARBA00022729"/>
    </source>
</evidence>
<dbReference type="Pfam" id="PF23599">
    <property type="entry name" value="CILP_C"/>
    <property type="match status" value="1"/>
</dbReference>
<dbReference type="Gene3D" id="3.40.50.10260">
    <property type="entry name" value="YjeF N-terminal domain"/>
    <property type="match status" value="1"/>
</dbReference>
<keyword evidence="3" id="KW-0272">Extracellular matrix</keyword>
<organism evidence="12 13">
    <name type="scientific">Fukomys damarensis</name>
    <name type="common">Damaraland mole rat</name>
    <name type="synonym">Cryptomys damarensis</name>
    <dbReference type="NCBI Taxonomy" id="885580"/>
    <lineage>
        <taxon>Eukaryota</taxon>
        <taxon>Metazoa</taxon>
        <taxon>Chordata</taxon>
        <taxon>Craniata</taxon>
        <taxon>Vertebrata</taxon>
        <taxon>Euteleostomi</taxon>
        <taxon>Mammalia</taxon>
        <taxon>Eutheria</taxon>
        <taxon>Euarchontoglires</taxon>
        <taxon>Glires</taxon>
        <taxon>Rodentia</taxon>
        <taxon>Hystricomorpha</taxon>
        <taxon>Bathyergidae</taxon>
        <taxon>Fukomys</taxon>
    </lineage>
</organism>
<dbReference type="InterPro" id="IPR056255">
    <property type="entry name" value="CILP-1/2_dom"/>
</dbReference>
<dbReference type="Pfam" id="PF23730">
    <property type="entry name" value="CILP_8th"/>
    <property type="match status" value="1"/>
</dbReference>
<dbReference type="Pfam" id="PF23708">
    <property type="entry name" value="CILP_5th"/>
    <property type="match status" value="1"/>
</dbReference>
<name>A0A091CVL4_FUKDA</name>
<dbReference type="Pfam" id="PF13927">
    <property type="entry name" value="Ig_3"/>
    <property type="match status" value="1"/>
</dbReference>
<keyword evidence="4" id="KW-0165">Cleavage on pair of basic residues</keyword>
<accession>A0A091CVL4</accession>
<proteinExistence type="predicted"/>
<dbReference type="InterPro" id="IPR036652">
    <property type="entry name" value="YjeF_N_dom_sf"/>
</dbReference>
<evidence type="ECO:0000256" key="4">
    <source>
        <dbReference type="ARBA" id="ARBA00022685"/>
    </source>
</evidence>
<dbReference type="SUPFAM" id="SSF64153">
    <property type="entry name" value="YjeF N-terminal domain-like"/>
    <property type="match status" value="1"/>
</dbReference>
<keyword evidence="5" id="KW-0732">Signal</keyword>
<dbReference type="SUPFAM" id="SSF49464">
    <property type="entry name" value="Carboxypeptidase regulatory domain-like"/>
    <property type="match status" value="1"/>
</dbReference>
<dbReference type="InterPro" id="IPR036179">
    <property type="entry name" value="Ig-like_dom_sf"/>
</dbReference>
<dbReference type="InterPro" id="IPR056258">
    <property type="entry name" value="CILP-1/2_C"/>
</dbReference>
<dbReference type="AlphaFoldDB" id="A0A091CVL4"/>
<dbReference type="SMART" id="SM00409">
    <property type="entry name" value="IG"/>
    <property type="match status" value="1"/>
</dbReference>
<dbReference type="InterPro" id="IPR056257">
    <property type="entry name" value="CILP-1/2_8th"/>
</dbReference>
<keyword evidence="7" id="KW-0325">Glycoprotein</keyword>
<dbReference type="SMART" id="SM00408">
    <property type="entry name" value="IGc2"/>
    <property type="match status" value="1"/>
</dbReference>
<evidence type="ECO:0000256" key="8">
    <source>
        <dbReference type="ARBA" id="ARBA00023319"/>
    </source>
</evidence>
<reference evidence="12 13" key="1">
    <citation type="submission" date="2013-11" db="EMBL/GenBank/DDBJ databases">
        <title>The Damaraland mole rat (Fukomys damarensis) genome and evolution of African mole rats.</title>
        <authorList>
            <person name="Gladyshev V.N."/>
            <person name="Fang X."/>
        </authorList>
    </citation>
    <scope>NUCLEOTIDE SEQUENCE [LARGE SCALE GENOMIC DNA]</scope>
    <source>
        <tissue evidence="12">Liver</tissue>
    </source>
</reference>
<dbReference type="PANTHER" id="PTHR15031">
    <property type="entry name" value="CARTILAGE INTERMEDIATE LAYER PROTEIN CLIP"/>
    <property type="match status" value="1"/>
</dbReference>
<evidence type="ECO:0000256" key="1">
    <source>
        <dbReference type="ARBA" id="ARBA00004498"/>
    </source>
</evidence>
<keyword evidence="13" id="KW-1185">Reference proteome</keyword>
<dbReference type="InterPro" id="IPR056256">
    <property type="entry name" value="CILP-1/2_b-sand_dom2"/>
</dbReference>
<dbReference type="Pfam" id="PF23591">
    <property type="entry name" value="CILP"/>
    <property type="match status" value="1"/>
</dbReference>
<evidence type="ECO:0000256" key="3">
    <source>
        <dbReference type="ARBA" id="ARBA00022530"/>
    </source>
</evidence>